<comment type="caution">
    <text evidence="2">The sequence shown here is derived from an EMBL/GenBank/DDBJ whole genome shotgun (WGS) entry which is preliminary data.</text>
</comment>
<dbReference type="EMBL" id="JABSTV010001245">
    <property type="protein sequence ID" value="KAH7982155.1"/>
    <property type="molecule type" value="Genomic_DNA"/>
</dbReference>
<evidence type="ECO:0000313" key="2">
    <source>
        <dbReference type="EMBL" id="KAH7982155.1"/>
    </source>
</evidence>
<protein>
    <submittedName>
        <fullName evidence="2">Uncharacterized protein</fullName>
    </submittedName>
</protein>
<feature type="region of interest" description="Disordered" evidence="1">
    <location>
        <begin position="71"/>
        <end position="92"/>
    </location>
</feature>
<evidence type="ECO:0000256" key="1">
    <source>
        <dbReference type="SAM" id="MobiDB-lite"/>
    </source>
</evidence>
<reference evidence="2" key="1">
    <citation type="journal article" date="2020" name="Cell">
        <title>Large-Scale Comparative Analyses of Tick Genomes Elucidate Their Genetic Diversity and Vector Capacities.</title>
        <authorList>
            <consortium name="Tick Genome and Microbiome Consortium (TIGMIC)"/>
            <person name="Jia N."/>
            <person name="Wang J."/>
            <person name="Shi W."/>
            <person name="Du L."/>
            <person name="Sun Y."/>
            <person name="Zhan W."/>
            <person name="Jiang J.F."/>
            <person name="Wang Q."/>
            <person name="Zhang B."/>
            <person name="Ji P."/>
            <person name="Bell-Sakyi L."/>
            <person name="Cui X.M."/>
            <person name="Yuan T.T."/>
            <person name="Jiang B.G."/>
            <person name="Yang W.F."/>
            <person name="Lam T.T."/>
            <person name="Chang Q.C."/>
            <person name="Ding S.J."/>
            <person name="Wang X.J."/>
            <person name="Zhu J.G."/>
            <person name="Ruan X.D."/>
            <person name="Zhao L."/>
            <person name="Wei J.T."/>
            <person name="Ye R.Z."/>
            <person name="Que T.C."/>
            <person name="Du C.H."/>
            <person name="Zhou Y.H."/>
            <person name="Cheng J.X."/>
            <person name="Dai P.F."/>
            <person name="Guo W.B."/>
            <person name="Han X.H."/>
            <person name="Huang E.J."/>
            <person name="Li L.F."/>
            <person name="Wei W."/>
            <person name="Gao Y.C."/>
            <person name="Liu J.Z."/>
            <person name="Shao H.Z."/>
            <person name="Wang X."/>
            <person name="Wang C.C."/>
            <person name="Yang T.C."/>
            <person name="Huo Q.B."/>
            <person name="Li W."/>
            <person name="Chen H.Y."/>
            <person name="Chen S.E."/>
            <person name="Zhou L.G."/>
            <person name="Ni X.B."/>
            <person name="Tian J.H."/>
            <person name="Sheng Y."/>
            <person name="Liu T."/>
            <person name="Pan Y.S."/>
            <person name="Xia L.Y."/>
            <person name="Li J."/>
            <person name="Zhao F."/>
            <person name="Cao W.C."/>
        </authorList>
    </citation>
    <scope>NUCLEOTIDE SEQUENCE</scope>
    <source>
        <strain evidence="2">Rsan-2018</strain>
    </source>
</reference>
<name>A0A9D4QK97_RHISA</name>
<proteinExistence type="predicted"/>
<dbReference type="Proteomes" id="UP000821837">
    <property type="component" value="Chromosome 1"/>
</dbReference>
<organism evidence="2 3">
    <name type="scientific">Rhipicephalus sanguineus</name>
    <name type="common">Brown dog tick</name>
    <name type="synonym">Ixodes sanguineus</name>
    <dbReference type="NCBI Taxonomy" id="34632"/>
    <lineage>
        <taxon>Eukaryota</taxon>
        <taxon>Metazoa</taxon>
        <taxon>Ecdysozoa</taxon>
        <taxon>Arthropoda</taxon>
        <taxon>Chelicerata</taxon>
        <taxon>Arachnida</taxon>
        <taxon>Acari</taxon>
        <taxon>Parasitiformes</taxon>
        <taxon>Ixodida</taxon>
        <taxon>Ixodoidea</taxon>
        <taxon>Ixodidae</taxon>
        <taxon>Rhipicephalinae</taxon>
        <taxon>Rhipicephalus</taxon>
        <taxon>Rhipicephalus</taxon>
    </lineage>
</organism>
<dbReference type="VEuPathDB" id="VectorBase:RSAN_029559"/>
<gene>
    <name evidence="2" type="ORF">HPB52_003315</name>
</gene>
<reference evidence="2" key="2">
    <citation type="submission" date="2021-09" db="EMBL/GenBank/DDBJ databases">
        <authorList>
            <person name="Jia N."/>
            <person name="Wang J."/>
            <person name="Shi W."/>
            <person name="Du L."/>
            <person name="Sun Y."/>
            <person name="Zhan W."/>
            <person name="Jiang J."/>
            <person name="Wang Q."/>
            <person name="Zhang B."/>
            <person name="Ji P."/>
            <person name="Sakyi L.B."/>
            <person name="Cui X."/>
            <person name="Yuan T."/>
            <person name="Jiang B."/>
            <person name="Yang W."/>
            <person name="Lam T.T.-Y."/>
            <person name="Chang Q."/>
            <person name="Ding S."/>
            <person name="Wang X."/>
            <person name="Zhu J."/>
            <person name="Ruan X."/>
            <person name="Zhao L."/>
            <person name="Wei J."/>
            <person name="Que T."/>
            <person name="Du C."/>
            <person name="Cheng J."/>
            <person name="Dai P."/>
            <person name="Han X."/>
            <person name="Huang E."/>
            <person name="Gao Y."/>
            <person name="Liu J."/>
            <person name="Shao H."/>
            <person name="Ye R."/>
            <person name="Li L."/>
            <person name="Wei W."/>
            <person name="Wang X."/>
            <person name="Wang C."/>
            <person name="Huo Q."/>
            <person name="Li W."/>
            <person name="Guo W."/>
            <person name="Chen H."/>
            <person name="Chen S."/>
            <person name="Zhou L."/>
            <person name="Zhou L."/>
            <person name="Ni X."/>
            <person name="Tian J."/>
            <person name="Zhou Y."/>
            <person name="Sheng Y."/>
            <person name="Liu T."/>
            <person name="Pan Y."/>
            <person name="Xia L."/>
            <person name="Li J."/>
            <person name="Zhao F."/>
            <person name="Cao W."/>
        </authorList>
    </citation>
    <scope>NUCLEOTIDE SEQUENCE</scope>
    <source>
        <strain evidence="2">Rsan-2018</strain>
        <tissue evidence="2">Larvae</tissue>
    </source>
</reference>
<sequence>MFRDEKGNERALLGWSMLDHDDNFSDIYEFDDPSNSSRCLPDDVYSDAVHEPQSADVHIFGDRKAALKTVSTPRLSEATAEPSGEPAASLKLPSDMPDLISNTLASASWGAGVEINAWRSCFLNDSIQTSSLCGRSARRRRKTCNFQGSQYVIDESSSDDSVEESRHNQDRVTRARLAIDEITEDEINGSADAEPTRLQPQQLFALHMDSCSPL</sequence>
<evidence type="ECO:0000313" key="3">
    <source>
        <dbReference type="Proteomes" id="UP000821837"/>
    </source>
</evidence>
<accession>A0A9D4QK97</accession>
<keyword evidence="3" id="KW-1185">Reference proteome</keyword>
<dbReference type="AlphaFoldDB" id="A0A9D4QK97"/>